<protein>
    <submittedName>
        <fullName evidence="1 3">Uncharacterized protein</fullName>
    </submittedName>
</protein>
<proteinExistence type="predicted"/>
<accession>A0A183UD55</accession>
<dbReference type="WBParaSite" id="TCNE_0000642501-mRNA-1">
    <property type="protein sequence ID" value="TCNE_0000642501-mRNA-1"/>
    <property type="gene ID" value="TCNE_0000642501"/>
</dbReference>
<dbReference type="AlphaFoldDB" id="A0A183UD55"/>
<reference evidence="3" key="1">
    <citation type="submission" date="2016-06" db="UniProtKB">
        <authorList>
            <consortium name="WormBaseParasite"/>
        </authorList>
    </citation>
    <scope>IDENTIFICATION</scope>
</reference>
<evidence type="ECO:0000313" key="1">
    <source>
        <dbReference type="EMBL" id="VDM37746.1"/>
    </source>
</evidence>
<organism evidence="2 3">
    <name type="scientific">Toxocara canis</name>
    <name type="common">Canine roundworm</name>
    <dbReference type="NCBI Taxonomy" id="6265"/>
    <lineage>
        <taxon>Eukaryota</taxon>
        <taxon>Metazoa</taxon>
        <taxon>Ecdysozoa</taxon>
        <taxon>Nematoda</taxon>
        <taxon>Chromadorea</taxon>
        <taxon>Rhabditida</taxon>
        <taxon>Spirurina</taxon>
        <taxon>Ascaridomorpha</taxon>
        <taxon>Ascaridoidea</taxon>
        <taxon>Toxocaridae</taxon>
        <taxon>Toxocara</taxon>
    </lineage>
</organism>
<dbReference type="EMBL" id="UYWY01019492">
    <property type="protein sequence ID" value="VDM37746.1"/>
    <property type="molecule type" value="Genomic_DNA"/>
</dbReference>
<sequence length="85" mass="9478">MLRPIAKVRLPGSRERQIFSPFRRGDGSVGMACPPPAAELRRLQPSRCPHGCAAVVPLLSLAMNSDSRRRRVCIASVRCRRRRAV</sequence>
<evidence type="ECO:0000313" key="2">
    <source>
        <dbReference type="Proteomes" id="UP000050794"/>
    </source>
</evidence>
<name>A0A183UD55_TOXCA</name>
<keyword evidence="2" id="KW-1185">Reference proteome</keyword>
<evidence type="ECO:0000313" key="3">
    <source>
        <dbReference type="WBParaSite" id="TCNE_0000642501-mRNA-1"/>
    </source>
</evidence>
<dbReference type="Proteomes" id="UP000050794">
    <property type="component" value="Unassembled WGS sequence"/>
</dbReference>
<gene>
    <name evidence="1" type="ORF">TCNE_LOCUS6425</name>
</gene>
<reference evidence="1 2" key="2">
    <citation type="submission" date="2018-11" db="EMBL/GenBank/DDBJ databases">
        <authorList>
            <consortium name="Pathogen Informatics"/>
        </authorList>
    </citation>
    <scope>NUCLEOTIDE SEQUENCE [LARGE SCALE GENOMIC DNA]</scope>
</reference>